<feature type="transmembrane region" description="Helical" evidence="1">
    <location>
        <begin position="9"/>
        <end position="29"/>
    </location>
</feature>
<feature type="transmembrane region" description="Helical" evidence="1">
    <location>
        <begin position="66"/>
        <end position="88"/>
    </location>
</feature>
<dbReference type="EMBL" id="LAZR01004210">
    <property type="protein sequence ID" value="KKN10750.1"/>
    <property type="molecule type" value="Genomic_DNA"/>
</dbReference>
<keyword evidence="1" id="KW-1133">Transmembrane helix</keyword>
<proteinExistence type="predicted"/>
<organism evidence="2">
    <name type="scientific">marine sediment metagenome</name>
    <dbReference type="NCBI Taxonomy" id="412755"/>
    <lineage>
        <taxon>unclassified sequences</taxon>
        <taxon>metagenomes</taxon>
        <taxon>ecological metagenomes</taxon>
    </lineage>
</organism>
<protein>
    <submittedName>
        <fullName evidence="2">Uncharacterized protein</fullName>
    </submittedName>
</protein>
<comment type="caution">
    <text evidence="2">The sequence shown here is derived from an EMBL/GenBank/DDBJ whole genome shotgun (WGS) entry which is preliminary data.</text>
</comment>
<name>A0A0F9MTX7_9ZZZZ</name>
<sequence>MNVLRWFKGLFLIGLVSFFLSFFVEWYLFKMFSETELIASWQFHLFEGWISALNDSLRPKQIEIPIFINVIVIILIVLTGYTVFFMSIENATELERYRTYAYIMGTLLILVFCYISLFPLWYLIPNDLFYPLFHVTDSPSGVITTYSVGLGYILQLISFPLLFPYSIFYISTILRFGQEDNSSNLQVSKLIEDYQEDLDLERYIAKEIESNGG</sequence>
<feature type="transmembrane region" description="Helical" evidence="1">
    <location>
        <begin position="144"/>
        <end position="168"/>
    </location>
</feature>
<evidence type="ECO:0000256" key="1">
    <source>
        <dbReference type="SAM" id="Phobius"/>
    </source>
</evidence>
<accession>A0A0F9MTX7</accession>
<reference evidence="2" key="1">
    <citation type="journal article" date="2015" name="Nature">
        <title>Complex archaea that bridge the gap between prokaryotes and eukaryotes.</title>
        <authorList>
            <person name="Spang A."/>
            <person name="Saw J.H."/>
            <person name="Jorgensen S.L."/>
            <person name="Zaremba-Niedzwiedzka K."/>
            <person name="Martijn J."/>
            <person name="Lind A.E."/>
            <person name="van Eijk R."/>
            <person name="Schleper C."/>
            <person name="Guy L."/>
            <person name="Ettema T.J."/>
        </authorList>
    </citation>
    <scope>NUCLEOTIDE SEQUENCE</scope>
</reference>
<keyword evidence="1" id="KW-0812">Transmembrane</keyword>
<feature type="transmembrane region" description="Helical" evidence="1">
    <location>
        <begin position="100"/>
        <end position="124"/>
    </location>
</feature>
<gene>
    <name evidence="2" type="ORF">LCGC14_1033430</name>
</gene>
<dbReference type="AlphaFoldDB" id="A0A0F9MTX7"/>
<evidence type="ECO:0000313" key="2">
    <source>
        <dbReference type="EMBL" id="KKN10750.1"/>
    </source>
</evidence>
<keyword evidence="1" id="KW-0472">Membrane</keyword>